<evidence type="ECO:0000256" key="1">
    <source>
        <dbReference type="ARBA" id="ARBA00009437"/>
    </source>
</evidence>
<accession>A0A250INJ3</accession>
<dbReference type="RefSeq" id="WP_095981378.1">
    <property type="nucleotide sequence ID" value="NZ_CP022163.1"/>
</dbReference>
<feature type="domain" description="HTH lysR-type" evidence="5">
    <location>
        <begin position="13"/>
        <end position="70"/>
    </location>
</feature>
<dbReference type="Gene3D" id="1.10.10.10">
    <property type="entry name" value="Winged helix-like DNA-binding domain superfamily/Winged helix DNA-binding domain"/>
    <property type="match status" value="1"/>
</dbReference>
<evidence type="ECO:0000313" key="7">
    <source>
        <dbReference type="Proteomes" id="UP000217289"/>
    </source>
</evidence>
<dbReference type="OrthoDB" id="109788at2"/>
<keyword evidence="2" id="KW-0805">Transcription regulation</keyword>
<dbReference type="SUPFAM" id="SSF53850">
    <property type="entry name" value="Periplasmic binding protein-like II"/>
    <property type="match status" value="1"/>
</dbReference>
<dbReference type="SUPFAM" id="SSF46785">
    <property type="entry name" value="Winged helix' DNA-binding domain"/>
    <property type="match status" value="1"/>
</dbReference>
<dbReference type="EMBL" id="CP022163">
    <property type="protein sequence ID" value="ATB33315.1"/>
    <property type="molecule type" value="Genomic_DNA"/>
</dbReference>
<evidence type="ECO:0000256" key="3">
    <source>
        <dbReference type="ARBA" id="ARBA00023125"/>
    </source>
</evidence>
<dbReference type="PANTHER" id="PTHR30118:SF15">
    <property type="entry name" value="TRANSCRIPTIONAL REGULATORY PROTEIN"/>
    <property type="match status" value="1"/>
</dbReference>
<organism evidence="6 7">
    <name type="scientific">Melittangium boletus DSM 14713</name>
    <dbReference type="NCBI Taxonomy" id="1294270"/>
    <lineage>
        <taxon>Bacteria</taxon>
        <taxon>Pseudomonadati</taxon>
        <taxon>Myxococcota</taxon>
        <taxon>Myxococcia</taxon>
        <taxon>Myxococcales</taxon>
        <taxon>Cystobacterineae</taxon>
        <taxon>Archangiaceae</taxon>
        <taxon>Melittangium</taxon>
    </lineage>
</organism>
<keyword evidence="7" id="KW-1185">Reference proteome</keyword>
<dbReference type="InterPro" id="IPR037402">
    <property type="entry name" value="YidZ_PBP2"/>
</dbReference>
<keyword evidence="3" id="KW-0238">DNA-binding</keyword>
<dbReference type="Proteomes" id="UP000217289">
    <property type="component" value="Chromosome"/>
</dbReference>
<dbReference type="Gene3D" id="3.40.190.10">
    <property type="entry name" value="Periplasmic binding protein-like II"/>
    <property type="match status" value="2"/>
</dbReference>
<dbReference type="GO" id="GO:0003677">
    <property type="term" value="F:DNA binding"/>
    <property type="evidence" value="ECO:0007669"/>
    <property type="project" value="UniProtKB-KW"/>
</dbReference>
<dbReference type="InterPro" id="IPR005119">
    <property type="entry name" value="LysR_subst-bd"/>
</dbReference>
<dbReference type="GO" id="GO:0003700">
    <property type="term" value="F:DNA-binding transcription factor activity"/>
    <property type="evidence" value="ECO:0007669"/>
    <property type="project" value="InterPro"/>
</dbReference>
<keyword evidence="4" id="KW-0804">Transcription</keyword>
<dbReference type="AlphaFoldDB" id="A0A250INJ3"/>
<dbReference type="Pfam" id="PF00126">
    <property type="entry name" value="HTH_1"/>
    <property type="match status" value="1"/>
</dbReference>
<evidence type="ECO:0000256" key="4">
    <source>
        <dbReference type="ARBA" id="ARBA00023163"/>
    </source>
</evidence>
<protein>
    <submittedName>
        <fullName evidence="6">LysR family transcriptional regulator</fullName>
    </submittedName>
</protein>
<evidence type="ECO:0000256" key="2">
    <source>
        <dbReference type="ARBA" id="ARBA00023015"/>
    </source>
</evidence>
<dbReference type="PANTHER" id="PTHR30118">
    <property type="entry name" value="HTH-TYPE TRANSCRIPTIONAL REGULATOR LEUO-RELATED"/>
    <property type="match status" value="1"/>
</dbReference>
<dbReference type="InterPro" id="IPR000847">
    <property type="entry name" value="LysR_HTH_N"/>
</dbReference>
<dbReference type="InterPro" id="IPR050389">
    <property type="entry name" value="LysR-type_TF"/>
</dbReference>
<reference evidence="6 7" key="1">
    <citation type="submission" date="2017-06" db="EMBL/GenBank/DDBJ databases">
        <authorList>
            <person name="Kim H.J."/>
            <person name="Triplett B.A."/>
        </authorList>
    </citation>
    <scope>NUCLEOTIDE SEQUENCE [LARGE SCALE GENOMIC DNA]</scope>
    <source>
        <strain evidence="6 7">DSM 14713</strain>
    </source>
</reference>
<dbReference type="CDD" id="cd08417">
    <property type="entry name" value="PBP2_Nitroaromatics_like"/>
    <property type="match status" value="1"/>
</dbReference>
<evidence type="ECO:0000259" key="5">
    <source>
        <dbReference type="PROSITE" id="PS50931"/>
    </source>
</evidence>
<sequence length="302" mass="33884">MNRAQESSRLTGLDLNLFRVFDVVLQERSLTRAAEVLFLSQSAVSHALARLREQLGEPLFVREGRGVAPTPLAERLAPEIREALTLLQQAVHRTRQFEPGRDVVELAIAMNDELEPSLLPGLLERLRASAPKVRVTSVRVERAKLERDLASGRLDLAIDVAQPTSVGLLHAPLLRDSFRVVSARRRKLDLAAYLAARHVTVSSRRTGLALEDLVLNRLGHQREIAVRCQHYEAACRIVAGSDLLLTMPRRHAEAIAAPLGNHLLPMPLELPPLEIHLYWHRQTDLDPRGRWLREQVLALTEA</sequence>
<dbReference type="PRINTS" id="PR00039">
    <property type="entry name" value="HTHLYSR"/>
</dbReference>
<dbReference type="InterPro" id="IPR036390">
    <property type="entry name" value="WH_DNA-bd_sf"/>
</dbReference>
<gene>
    <name evidence="6" type="ORF">MEBOL_006807</name>
</gene>
<name>A0A250INJ3_9BACT</name>
<evidence type="ECO:0000313" key="6">
    <source>
        <dbReference type="EMBL" id="ATB33315.1"/>
    </source>
</evidence>
<dbReference type="PROSITE" id="PS50931">
    <property type="entry name" value="HTH_LYSR"/>
    <property type="match status" value="1"/>
</dbReference>
<proteinExistence type="inferred from homology"/>
<dbReference type="Pfam" id="PF03466">
    <property type="entry name" value="LysR_substrate"/>
    <property type="match status" value="1"/>
</dbReference>
<dbReference type="KEGG" id="mbd:MEBOL_006807"/>
<dbReference type="InterPro" id="IPR036388">
    <property type="entry name" value="WH-like_DNA-bd_sf"/>
</dbReference>
<comment type="similarity">
    <text evidence="1">Belongs to the LysR transcriptional regulatory family.</text>
</comment>